<dbReference type="GO" id="GO:0006979">
    <property type="term" value="P:response to oxidative stress"/>
    <property type="evidence" value="ECO:0007669"/>
    <property type="project" value="TreeGrafter"/>
</dbReference>
<dbReference type="Gene3D" id="3.40.50.970">
    <property type="match status" value="2"/>
</dbReference>
<evidence type="ECO:0000256" key="4">
    <source>
        <dbReference type="ARBA" id="ARBA00022723"/>
    </source>
</evidence>
<comment type="similarity">
    <text evidence="1 9">Belongs to the pyruvate:ferredoxin/flavodoxin oxidoreductase family.</text>
</comment>
<feature type="binding site" evidence="12">
    <location>
        <position position="753"/>
    </location>
    <ligand>
        <name>[4Fe-4S] cluster</name>
        <dbReference type="ChEBI" id="CHEBI:49883"/>
        <label>2</label>
    </ligand>
</feature>
<dbReference type="SUPFAM" id="SSF53323">
    <property type="entry name" value="Pyruvate-ferredoxin oxidoreductase, PFOR, domain III"/>
    <property type="match status" value="1"/>
</dbReference>
<feature type="domain" description="4Fe-4S ferredoxin-type" evidence="13">
    <location>
        <begin position="738"/>
        <end position="769"/>
    </location>
</feature>
<feature type="binding site" evidence="12">
    <location>
        <position position="757"/>
    </location>
    <ligand>
        <name>[4Fe-4S] cluster</name>
        <dbReference type="ChEBI" id="CHEBI:49883"/>
        <label>1</label>
    </ligand>
</feature>
<dbReference type="InterPro" id="IPR017896">
    <property type="entry name" value="4Fe4S_Fe-S-bd"/>
</dbReference>
<dbReference type="InterPro" id="IPR002880">
    <property type="entry name" value="Pyrv_Fd/Flavodoxin_OxRdtase_N"/>
</dbReference>
<evidence type="ECO:0000256" key="12">
    <source>
        <dbReference type="PIRSR" id="PIRSR000159-50"/>
    </source>
</evidence>
<dbReference type="GO" id="GO:0016903">
    <property type="term" value="F:oxidoreductase activity, acting on the aldehyde or oxo group of donors"/>
    <property type="evidence" value="ECO:0007669"/>
    <property type="project" value="InterPro"/>
</dbReference>
<feature type="binding site" evidence="10">
    <location>
        <position position="33"/>
    </location>
    <ligand>
        <name>pyruvate</name>
        <dbReference type="ChEBI" id="CHEBI:15361"/>
    </ligand>
</feature>
<dbReference type="GO" id="GO:0051539">
    <property type="term" value="F:4 iron, 4 sulfur cluster binding"/>
    <property type="evidence" value="ECO:0007669"/>
    <property type="project" value="UniProtKB-KW"/>
</dbReference>
<dbReference type="Pfam" id="PF02775">
    <property type="entry name" value="TPP_enzyme_C"/>
    <property type="match status" value="1"/>
</dbReference>
<dbReference type="FunFam" id="3.40.50.920:FF:000007">
    <property type="entry name" value="Pyruvate:ferredoxin (Flavodoxin) oxidoreductase"/>
    <property type="match status" value="1"/>
</dbReference>
<dbReference type="Pfam" id="PF10371">
    <property type="entry name" value="EKR"/>
    <property type="match status" value="1"/>
</dbReference>
<reference evidence="14 15" key="1">
    <citation type="submission" date="2017-09" db="EMBL/GenBank/DDBJ databases">
        <title>Bacterial strain isolated from the female urinary microbiota.</title>
        <authorList>
            <person name="Thomas-White K."/>
            <person name="Kumar N."/>
            <person name="Forster S."/>
            <person name="Putonti C."/>
            <person name="Lawley T."/>
            <person name="Wolfe A.J."/>
        </authorList>
    </citation>
    <scope>NUCLEOTIDE SEQUENCE [LARGE SCALE GENOMIC DNA]</scope>
    <source>
        <strain evidence="14 15">UMB0204</strain>
    </source>
</reference>
<evidence type="ECO:0000256" key="5">
    <source>
        <dbReference type="ARBA" id="ARBA00022982"/>
    </source>
</evidence>
<evidence type="ECO:0000256" key="8">
    <source>
        <dbReference type="ARBA" id="ARBA00023014"/>
    </source>
</evidence>
<evidence type="ECO:0000256" key="1">
    <source>
        <dbReference type="ARBA" id="ARBA00009032"/>
    </source>
</evidence>
<feature type="binding site" evidence="12">
    <location>
        <position position="747"/>
    </location>
    <ligand>
        <name>[4Fe-4S] cluster</name>
        <dbReference type="ChEBI" id="CHEBI:49883"/>
        <label>2</label>
    </ligand>
</feature>
<dbReference type="Proteomes" id="UP000235658">
    <property type="component" value="Unassembled WGS sequence"/>
</dbReference>
<evidence type="ECO:0000313" key="14">
    <source>
        <dbReference type="EMBL" id="PMC80755.1"/>
    </source>
</evidence>
<organism evidence="14 15">
    <name type="scientific">Anaerococcus hydrogenalis</name>
    <dbReference type="NCBI Taxonomy" id="33029"/>
    <lineage>
        <taxon>Bacteria</taxon>
        <taxon>Bacillati</taxon>
        <taxon>Bacillota</taxon>
        <taxon>Tissierellia</taxon>
        <taxon>Tissierellales</taxon>
        <taxon>Peptoniphilaceae</taxon>
        <taxon>Anaerococcus</taxon>
    </lineage>
</organism>
<dbReference type="PANTHER" id="PTHR32154:SF0">
    <property type="entry name" value="PYRUVATE-FLAVODOXIN OXIDOREDUCTASE-RELATED"/>
    <property type="match status" value="1"/>
</dbReference>
<dbReference type="InterPro" id="IPR050722">
    <property type="entry name" value="Pyruvate:ferred/Flavod_OxRd"/>
</dbReference>
<dbReference type="CDD" id="cd03377">
    <property type="entry name" value="TPP_PFOR_PNO"/>
    <property type="match status" value="1"/>
</dbReference>
<feature type="binding site" evidence="10">
    <location>
        <position position="843"/>
    </location>
    <ligand>
        <name>thiamine diphosphate</name>
        <dbReference type="ChEBI" id="CHEBI:58937"/>
    </ligand>
</feature>
<dbReference type="PANTHER" id="PTHR32154">
    <property type="entry name" value="PYRUVATE-FLAVODOXIN OXIDOREDUCTASE-RELATED"/>
    <property type="match status" value="1"/>
</dbReference>
<evidence type="ECO:0000256" key="3">
    <source>
        <dbReference type="ARBA" id="ARBA00022485"/>
    </source>
</evidence>
<dbReference type="Pfam" id="PF01558">
    <property type="entry name" value="POR"/>
    <property type="match status" value="1"/>
</dbReference>
<feature type="binding site" evidence="10">
    <location>
        <position position="116"/>
    </location>
    <ligand>
        <name>pyruvate</name>
        <dbReference type="ChEBI" id="CHEBI:15361"/>
    </ligand>
</feature>
<keyword evidence="8 12" id="KW-0411">Iron-sulfur</keyword>
<keyword evidence="6 9" id="KW-0560">Oxidoreductase</keyword>
<dbReference type="SMART" id="SM00890">
    <property type="entry name" value="EKR"/>
    <property type="match status" value="1"/>
</dbReference>
<keyword evidence="5 9" id="KW-0249">Electron transport</keyword>
<feature type="binding site" evidence="12">
    <location>
        <position position="694"/>
    </location>
    <ligand>
        <name>[4Fe-4S] cluster</name>
        <dbReference type="ChEBI" id="CHEBI:49883"/>
        <label>1</label>
    </ligand>
</feature>
<evidence type="ECO:0000259" key="13">
    <source>
        <dbReference type="PROSITE" id="PS51379"/>
    </source>
</evidence>
<feature type="site" description="Important for catalytic activity" evidence="11">
    <location>
        <position position="66"/>
    </location>
</feature>
<proteinExistence type="inferred from homology"/>
<dbReference type="InterPro" id="IPR011895">
    <property type="entry name" value="Pyrv_flavodox_OxRed"/>
</dbReference>
<feature type="binding site" evidence="12">
    <location>
        <position position="691"/>
    </location>
    <ligand>
        <name>[4Fe-4S] cluster</name>
        <dbReference type="ChEBI" id="CHEBI:49883"/>
        <label>1</label>
    </ligand>
</feature>
<comment type="caution">
    <text evidence="14">The sequence shown here is derived from an EMBL/GenBank/DDBJ whole genome shotgun (WGS) entry which is preliminary data.</text>
</comment>
<dbReference type="SUPFAM" id="SSF52922">
    <property type="entry name" value="TK C-terminal domain-like"/>
    <property type="match status" value="1"/>
</dbReference>
<dbReference type="InterPro" id="IPR017900">
    <property type="entry name" value="4Fe4S_Fe_S_CS"/>
</dbReference>
<feature type="binding site" evidence="12">
    <location>
        <position position="701"/>
    </location>
    <ligand>
        <name>[4Fe-4S] cluster</name>
        <dbReference type="ChEBI" id="CHEBI:49883"/>
        <label>2</label>
    </ligand>
</feature>
<dbReference type="InterPro" id="IPR002869">
    <property type="entry name" value="Pyrv_flavodox_OxRed_cen"/>
</dbReference>
<dbReference type="FunFam" id="3.30.70.20:FF:000022">
    <property type="entry name" value="Pyruvate:ferredoxin (Flavodoxin) oxidoreductase"/>
    <property type="match status" value="1"/>
</dbReference>
<dbReference type="SUPFAM" id="SSF52518">
    <property type="entry name" value="Thiamin diphosphate-binding fold (THDP-binding)"/>
    <property type="match status" value="2"/>
</dbReference>
<evidence type="ECO:0000256" key="2">
    <source>
        <dbReference type="ARBA" id="ARBA00022448"/>
    </source>
</evidence>
<evidence type="ECO:0000256" key="11">
    <source>
        <dbReference type="PIRSR" id="PIRSR000159-2"/>
    </source>
</evidence>
<dbReference type="PROSITE" id="PS51379">
    <property type="entry name" value="4FE4S_FER_2"/>
    <property type="match status" value="2"/>
</dbReference>
<feature type="binding site" evidence="12">
    <location>
        <position position="1079"/>
    </location>
    <ligand>
        <name>[4Fe-4S] cluster</name>
        <dbReference type="ChEBI" id="CHEBI:49883"/>
        <label>3</label>
    </ligand>
</feature>
<dbReference type="SUPFAM" id="SSF54862">
    <property type="entry name" value="4Fe-4S ferredoxins"/>
    <property type="match status" value="1"/>
</dbReference>
<feature type="domain" description="4Fe-4S ferredoxin-type" evidence="13">
    <location>
        <begin position="682"/>
        <end position="711"/>
    </location>
</feature>
<dbReference type="NCBIfam" id="TIGR02176">
    <property type="entry name" value="pyruv_ox_red"/>
    <property type="match status" value="1"/>
</dbReference>
<dbReference type="InterPro" id="IPR019456">
    <property type="entry name" value="Pyrv-flavodox_OxRtase_EKR"/>
</dbReference>
<dbReference type="Pfam" id="PF12838">
    <property type="entry name" value="Fer4_7"/>
    <property type="match status" value="1"/>
</dbReference>
<feature type="binding site" evidence="12">
    <location>
        <position position="815"/>
    </location>
    <ligand>
        <name>[4Fe-4S] cluster</name>
        <dbReference type="ChEBI" id="CHEBI:49883"/>
        <label>3</label>
    </ligand>
</feature>
<dbReference type="Pfam" id="PF17147">
    <property type="entry name" value="PFOR_II"/>
    <property type="match status" value="1"/>
</dbReference>
<dbReference type="PROSITE" id="PS00198">
    <property type="entry name" value="4FE4S_FER_1"/>
    <property type="match status" value="1"/>
</dbReference>
<protein>
    <submittedName>
        <fullName evidence="14">Pyruvate:ferredoxin (Flavodoxin) oxidoreductase</fullName>
    </submittedName>
</protein>
<dbReference type="Pfam" id="PF01855">
    <property type="entry name" value="POR_N"/>
    <property type="match status" value="1"/>
</dbReference>
<feature type="binding site" evidence="10">
    <location>
        <position position="66"/>
    </location>
    <ligand>
        <name>thiamine diphosphate</name>
        <dbReference type="ChEBI" id="CHEBI:58937"/>
    </ligand>
</feature>
<feature type="binding site" evidence="10">
    <location>
        <position position="820"/>
    </location>
    <ligand>
        <name>thiamine diphosphate</name>
        <dbReference type="ChEBI" id="CHEBI:58937"/>
    </ligand>
</feature>
<evidence type="ECO:0000256" key="6">
    <source>
        <dbReference type="ARBA" id="ARBA00023002"/>
    </source>
</evidence>
<dbReference type="FunFam" id="3.40.50.970:FF:000041">
    <property type="entry name" value="Pyruvate:ferredoxin (Flavodoxin) oxidoreductase"/>
    <property type="match status" value="1"/>
</dbReference>
<keyword evidence="4 12" id="KW-0479">Metal-binding</keyword>
<dbReference type="FunFam" id="3.40.50.970:FF:000012">
    <property type="entry name" value="Pyruvate:ferredoxin (Flavodoxin) oxidoreductase"/>
    <property type="match status" value="1"/>
</dbReference>
<feature type="binding site" evidence="12">
    <location>
        <position position="750"/>
    </location>
    <ligand>
        <name>[4Fe-4S] cluster</name>
        <dbReference type="ChEBI" id="CHEBI:49883"/>
        <label>2</label>
    </ligand>
</feature>
<feature type="binding site" evidence="12">
    <location>
        <position position="818"/>
    </location>
    <ligand>
        <name>[4Fe-4S] cluster</name>
        <dbReference type="ChEBI" id="CHEBI:49883"/>
        <label>3</label>
    </ligand>
</feature>
<dbReference type="GO" id="GO:0030976">
    <property type="term" value="F:thiamine pyrophosphate binding"/>
    <property type="evidence" value="ECO:0007669"/>
    <property type="project" value="InterPro"/>
</dbReference>
<keyword evidence="2 9" id="KW-0813">Transport</keyword>
<name>A0A2N6UGS3_9FIRM</name>
<sequence length="1177" mass="131238">MTIKRRKVTMDGNTAAAHVSYAFSEVSAIYPITPSSPMPEFIDKWAANERLNLFGNPVSVTEMQHEAGAAGAVHGSLAAGALTSTYTASQGLLLMIPDMYKIAGERLPAVFHVAARSLSTSAINMYGDHQDVMAARATGFAMLAEGSVQEIMDLSPVAHLAAIKGRVPFVNFFDGFRTSHEIQKIDVWDYDQFEDMVDWKAIDDFKNDSLNPHRPTMRGVFEKSGYFQRAEAQNKAYDAIPEIVLSYMEKVNEKIGTNYSLFNYVGADDATDIIVAMGSGTDTIQQTVEELNKEGRKVGLVKVHLYRPFSTKHLLEAIPETVERIAVLDRTKEKGSAGEPLYLDVLEAFSDSNRNPKIIAGRYGLGQKDTRPAHFKSVFDNLAKENPKNHFTVGINDDVTHTSLEVDDSFVINDGKTTRCIFWGNGGDGTVGANKSAIKIIGDNTDMFAQGYFDYDAKKSNGLTMSHLRFSPNPIHAAYFIDEADFVSCSPQAYVRQYNLVKNLKEGGIFLLNTIWSEEELEEHIPNYLLKEIADKNIKFYTVNASKIAQEVGLGHRTNMVIQTAFFILSEVLPIDDAIKYLKDSIEKSYGMKGQDIVDMNNKAVDRASEELQEIKVKEEWKNLKDDREGENENEPDFIKNMVRPIINLKEDDLPVSTYLPYDDGQYMAGTSRYEKRGIALFVPEWNIDNCIQCNQCSYICPHATIRPFLLDEEQKAKAPEGFETKKAIGKGLEGYEFRIQVSPYDCMGCGNCVDVCPAPKKALAMKPIDEQIEKQADNWEFAHEEVGYRDDEIAPTNVKNSQFSQPLLEFSGACAGCGETPYAKLITQLYGDHQIISNATGCSSIWGSSVPSMPYCTNKNGEGPAWASSLFEDAAEYGYGMLLATKSNKFLLETLMKKFLELKVSTPLNDAFNEWLENNDDFEESKKAAIKIESLIANETDNEEANKIIERIKNLKDYLVKKSVWIYGGDGWAYDIGFSGVDHVLASGDDINIIVFDTEVYSNTGGQSSKATPLAAVAKFAASGKKVRKKDLGLMMTTYGYVYVAQVAMGANQAQTLKAIKEAESYHGPSLIIAYAPCINHGLKAGMGKTQRREKEAVASGYWHLWRFNPLLKEEGKNPFVLDSKDPTESFQEFLQGEVRYASLKKAFPEDADRLYAEAEEAAKERLESYKKMENK</sequence>
<dbReference type="GO" id="GO:0022900">
    <property type="term" value="P:electron transport chain"/>
    <property type="evidence" value="ECO:0007669"/>
    <property type="project" value="InterPro"/>
</dbReference>
<keyword evidence="7 12" id="KW-0408">Iron</keyword>
<dbReference type="PIRSF" id="PIRSF000159">
    <property type="entry name" value="NifJ"/>
    <property type="match status" value="1"/>
</dbReference>
<dbReference type="GeneID" id="84579323"/>
<feature type="binding site" evidence="12">
    <location>
        <position position="843"/>
    </location>
    <ligand>
        <name>[4Fe-4S] cluster</name>
        <dbReference type="ChEBI" id="CHEBI:49883"/>
        <label>3</label>
    </ligand>
</feature>
<dbReference type="Gene3D" id="3.40.920.10">
    <property type="entry name" value="Pyruvate-ferredoxin oxidoreductase, PFOR, domain III"/>
    <property type="match status" value="1"/>
</dbReference>
<dbReference type="CDD" id="cd07034">
    <property type="entry name" value="TPP_PYR_PFOR_IOR-alpha_like"/>
    <property type="match status" value="1"/>
</dbReference>
<dbReference type="FunFam" id="3.40.920.10:FF:000001">
    <property type="entry name" value="Pyruvate:ferredoxin (Flavodoxin) oxidoreductase"/>
    <property type="match status" value="1"/>
</dbReference>
<gene>
    <name evidence="14" type="primary">nifJ</name>
    <name evidence="14" type="ORF">CJ192_09010</name>
</gene>
<dbReference type="InterPro" id="IPR029061">
    <property type="entry name" value="THDP-binding"/>
</dbReference>
<feature type="site" description="Important for catalytic activity" evidence="11">
    <location>
        <position position="1004"/>
    </location>
</feature>
<evidence type="ECO:0000256" key="10">
    <source>
        <dbReference type="PIRSR" id="PIRSR000159-1"/>
    </source>
</evidence>
<dbReference type="InterPro" id="IPR009014">
    <property type="entry name" value="Transketo_C/PFOR_II"/>
</dbReference>
<keyword evidence="3 12" id="KW-0004">4Fe-4S</keyword>
<dbReference type="InterPro" id="IPR033412">
    <property type="entry name" value="PFOR_II"/>
</dbReference>
<comment type="cofactor">
    <cofactor evidence="12">
        <name>[4Fe-4S] cluster</name>
        <dbReference type="ChEBI" id="CHEBI:49883"/>
    </cofactor>
    <text evidence="12">Binds 3 [4Fe-4S] clusters per subunit.</text>
</comment>
<dbReference type="EMBL" id="PNHP01000008">
    <property type="protein sequence ID" value="PMC80755.1"/>
    <property type="molecule type" value="Genomic_DNA"/>
</dbReference>
<feature type="binding site" evidence="10">
    <location>
        <begin position="970"/>
        <end position="973"/>
    </location>
    <ligand>
        <name>thiamine diphosphate</name>
        <dbReference type="ChEBI" id="CHEBI:58937"/>
    </ligand>
</feature>
<dbReference type="InterPro" id="IPR019752">
    <property type="entry name" value="Pyrv/ketoisovalerate_OxRed_cat"/>
</dbReference>
<feature type="binding site" evidence="12">
    <location>
        <position position="697"/>
    </location>
    <ligand>
        <name>[4Fe-4S] cluster</name>
        <dbReference type="ChEBI" id="CHEBI:49883"/>
        <label>1</label>
    </ligand>
</feature>
<evidence type="ECO:0000313" key="15">
    <source>
        <dbReference type="Proteomes" id="UP000235658"/>
    </source>
</evidence>
<dbReference type="Gene3D" id="3.30.70.20">
    <property type="match status" value="1"/>
</dbReference>
<feature type="binding site" evidence="10">
    <location>
        <begin position="999"/>
        <end position="1004"/>
    </location>
    <ligand>
        <name>thiamine diphosphate</name>
        <dbReference type="ChEBI" id="CHEBI:58937"/>
    </ligand>
</feature>
<dbReference type="RefSeq" id="WP_102198518.1">
    <property type="nucleotide sequence ID" value="NZ_PNHP01000008.1"/>
</dbReference>
<evidence type="ECO:0000256" key="9">
    <source>
        <dbReference type="PIRNR" id="PIRNR000159"/>
    </source>
</evidence>
<feature type="site" description="Important for catalytic activity" evidence="11">
    <location>
        <position position="116"/>
    </location>
</feature>
<keyword evidence="14" id="KW-0670">Pyruvate</keyword>
<dbReference type="InterPro" id="IPR011766">
    <property type="entry name" value="TPP_enzyme_TPP-bd"/>
</dbReference>
<feature type="site" description="Important for catalytic activity" evidence="11">
    <location>
        <position position="33"/>
    </location>
</feature>
<dbReference type="Gene3D" id="3.40.50.920">
    <property type="match status" value="1"/>
</dbReference>
<dbReference type="GO" id="GO:0005506">
    <property type="term" value="F:iron ion binding"/>
    <property type="evidence" value="ECO:0007669"/>
    <property type="project" value="InterPro"/>
</dbReference>
<evidence type="ECO:0000256" key="7">
    <source>
        <dbReference type="ARBA" id="ARBA00023004"/>
    </source>
</evidence>
<accession>A0A2N6UGS3</accession>
<dbReference type="AlphaFoldDB" id="A0A2N6UGS3"/>